<organism evidence="1 2">
    <name type="scientific">Mesobacillus subterraneus</name>
    <dbReference type="NCBI Taxonomy" id="285983"/>
    <lineage>
        <taxon>Bacteria</taxon>
        <taxon>Bacillati</taxon>
        <taxon>Bacillota</taxon>
        <taxon>Bacilli</taxon>
        <taxon>Bacillales</taxon>
        <taxon>Bacillaceae</taxon>
        <taxon>Mesobacillus</taxon>
    </lineage>
</organism>
<dbReference type="EMBL" id="RSFW01000006">
    <property type="protein sequence ID" value="RSD28634.1"/>
    <property type="molecule type" value="Genomic_DNA"/>
</dbReference>
<evidence type="ECO:0000313" key="1">
    <source>
        <dbReference type="EMBL" id="RSD28634.1"/>
    </source>
</evidence>
<name>A0A3R9EEK5_9BACI</name>
<dbReference type="Proteomes" id="UP000279911">
    <property type="component" value="Unassembled WGS sequence"/>
</dbReference>
<proteinExistence type="predicted"/>
<sequence>MLFLLLVGCGPKLEPDSTGELARQYLVDQGYSLKSYEGSQVYSFEKHELVDMPHKSIWARQTVQPDPYIGKEIIQEIFIVKNHPVSKIYGKKVEVRVFIVDGKIIGGTSYPDDDTMGGWGYSLEGKTAEEVQGDKLEEWSEEWNKKYGQ</sequence>
<comment type="caution">
    <text evidence="1">The sequence shown here is derived from an EMBL/GenBank/DDBJ whole genome shotgun (WGS) entry which is preliminary data.</text>
</comment>
<dbReference type="RefSeq" id="WP_125478596.1">
    <property type="nucleotide sequence ID" value="NZ_RSFW01000006.1"/>
</dbReference>
<accession>A0A3R9EEK5</accession>
<protein>
    <submittedName>
        <fullName evidence="1">Uncharacterized protein</fullName>
    </submittedName>
</protein>
<reference evidence="2" key="1">
    <citation type="submission" date="2018-12" db="EMBL/GenBank/DDBJ databases">
        <title>Bacillus chawlae sp. nov., Bacillus glennii sp. nov., and Bacillus saganii sp. nov. Isolated from the Vehicle Assembly Building at Kennedy Space Center where the Viking Spacecraft were Assembled.</title>
        <authorList>
            <person name="Seuylemezian A."/>
            <person name="Vaishampayan P."/>
        </authorList>
    </citation>
    <scope>NUCLEOTIDE SEQUENCE [LARGE SCALE GENOMIC DNA]</scope>
    <source>
        <strain evidence="2">DSM 13966</strain>
    </source>
</reference>
<evidence type="ECO:0000313" key="2">
    <source>
        <dbReference type="Proteomes" id="UP000279911"/>
    </source>
</evidence>
<gene>
    <name evidence="1" type="ORF">EJA10_03400</name>
</gene>
<dbReference type="AlphaFoldDB" id="A0A3R9EEK5"/>